<evidence type="ECO:0000313" key="3">
    <source>
        <dbReference type="Proteomes" id="UP000659904"/>
    </source>
</evidence>
<accession>A0A8J3KDQ8</accession>
<dbReference type="AlphaFoldDB" id="A0A8J3KDQ8"/>
<keyword evidence="1" id="KW-0175">Coiled coil</keyword>
<dbReference type="RefSeq" id="WP_120315448.1">
    <property type="nucleotide sequence ID" value="NZ_BONH01000034.1"/>
</dbReference>
<comment type="caution">
    <text evidence="2">The sequence shown here is derived from an EMBL/GenBank/DDBJ whole genome shotgun (WGS) entry which is preliminary data.</text>
</comment>
<name>A0A8J3KDQ8_9ACTN</name>
<proteinExistence type="predicted"/>
<sequence>MAHGELEARLAAAAEAKRERQAVQARQGELRRLVQEAEARVGELSGVRDREARDVVQLETMTLTRVLAALRGTRDDALARERAEADAAAYRLARADAEAATLRRELEGVDARLASLRDAPAEYDAVLDEKERALAATADPRARRLLELAEARGVAEAEVKEITEAQRAAAAASAALLTLTKLLDSAGSWSTYDTFFGGGAIASALKHDRLDEAAAAAAIADHLIGKLNTELADVPGGAGTASTVAVGGLTRFLDVWFDNIFTDLAVRDRITQAQVRAQHCDQQVARIGRQLDRRLAQTRARLEQFADEREQTLNGP</sequence>
<evidence type="ECO:0000256" key="1">
    <source>
        <dbReference type="SAM" id="Coils"/>
    </source>
</evidence>
<keyword evidence="3" id="KW-1185">Reference proteome</keyword>
<dbReference type="Proteomes" id="UP000659904">
    <property type="component" value="Unassembled WGS sequence"/>
</dbReference>
<protein>
    <submittedName>
        <fullName evidence="2">Uncharacterized protein</fullName>
    </submittedName>
</protein>
<dbReference type="EMBL" id="BONH01000034">
    <property type="protein sequence ID" value="GIG01058.1"/>
    <property type="molecule type" value="Genomic_DNA"/>
</dbReference>
<feature type="coiled-coil region" evidence="1">
    <location>
        <begin position="13"/>
        <end position="40"/>
    </location>
</feature>
<organism evidence="2 3">
    <name type="scientific">Catellatospora citrea</name>
    <dbReference type="NCBI Taxonomy" id="53366"/>
    <lineage>
        <taxon>Bacteria</taxon>
        <taxon>Bacillati</taxon>
        <taxon>Actinomycetota</taxon>
        <taxon>Actinomycetes</taxon>
        <taxon>Micromonosporales</taxon>
        <taxon>Micromonosporaceae</taxon>
        <taxon>Catellatospora</taxon>
    </lineage>
</organism>
<feature type="coiled-coil region" evidence="1">
    <location>
        <begin position="80"/>
        <end position="119"/>
    </location>
</feature>
<evidence type="ECO:0000313" key="2">
    <source>
        <dbReference type="EMBL" id="GIG01058.1"/>
    </source>
</evidence>
<reference evidence="2 3" key="1">
    <citation type="submission" date="2021-01" db="EMBL/GenBank/DDBJ databases">
        <title>Whole genome shotgun sequence of Catellatospora citrea NBRC 14495.</title>
        <authorList>
            <person name="Komaki H."/>
            <person name="Tamura T."/>
        </authorList>
    </citation>
    <scope>NUCLEOTIDE SEQUENCE [LARGE SCALE GENOMIC DNA]</scope>
    <source>
        <strain evidence="2 3">NBRC 14495</strain>
    </source>
</reference>
<gene>
    <name evidence="2" type="ORF">Cci01nite_61510</name>
</gene>